<dbReference type="RefSeq" id="WP_289387461.1">
    <property type="nucleotide sequence ID" value="NZ_JAUCBM010000005.1"/>
</dbReference>
<accession>A0ABW3V0W4</accession>
<dbReference type="InterPro" id="IPR009679">
    <property type="entry name" value="Phage_186_CII-like"/>
</dbReference>
<evidence type="ECO:0000313" key="2">
    <source>
        <dbReference type="Proteomes" id="UP001597263"/>
    </source>
</evidence>
<reference evidence="2" key="1">
    <citation type="journal article" date="2019" name="Int. J. Syst. Evol. Microbiol.">
        <title>The Global Catalogue of Microorganisms (GCM) 10K type strain sequencing project: providing services to taxonomists for standard genome sequencing and annotation.</title>
        <authorList>
            <consortium name="The Broad Institute Genomics Platform"/>
            <consortium name="The Broad Institute Genome Sequencing Center for Infectious Disease"/>
            <person name="Wu L."/>
            <person name="Ma J."/>
        </authorList>
    </citation>
    <scope>NUCLEOTIDE SEQUENCE [LARGE SCALE GENOMIC DNA]</scope>
    <source>
        <strain evidence="2">CCUG 49584</strain>
    </source>
</reference>
<dbReference type="EMBL" id="JBHTMA010000033">
    <property type="protein sequence ID" value="MFD1226797.1"/>
    <property type="molecule type" value="Genomic_DNA"/>
</dbReference>
<organism evidence="1 2">
    <name type="scientific">Pseudochrobactrum kiredjianiae</name>
    <dbReference type="NCBI Taxonomy" id="386305"/>
    <lineage>
        <taxon>Bacteria</taxon>
        <taxon>Pseudomonadati</taxon>
        <taxon>Pseudomonadota</taxon>
        <taxon>Alphaproteobacteria</taxon>
        <taxon>Hyphomicrobiales</taxon>
        <taxon>Brucellaceae</taxon>
        <taxon>Pseudochrobactrum</taxon>
    </lineage>
</organism>
<dbReference type="Proteomes" id="UP001597263">
    <property type="component" value="Unassembled WGS sequence"/>
</dbReference>
<name>A0ABW3V0W4_9HYPH</name>
<gene>
    <name evidence="1" type="ORF">ACFQ35_06485</name>
</gene>
<dbReference type="Pfam" id="PF06892">
    <property type="entry name" value="Phage_CP76"/>
    <property type="match status" value="1"/>
</dbReference>
<protein>
    <submittedName>
        <fullName evidence="1">Phage regulatory CII family protein</fullName>
    </submittedName>
</protein>
<comment type="caution">
    <text evidence="1">The sequence shown here is derived from an EMBL/GenBank/DDBJ whole genome shotgun (WGS) entry which is preliminary data.</text>
</comment>
<proteinExistence type="predicted"/>
<keyword evidence="2" id="KW-1185">Reference proteome</keyword>
<sequence>MVKIRPTTEHDRQALKAAVRRLLPMAGGVSAFEKVTRVNASALSRYGAPDEAINHMPIDVAMDLMLDTRSNGILSIMAMQLGFKLVSLGNQDFGSTLPDIGDMSRLSKSVSDVMQEYAQAISDGAITPREKQQIDIEIEEAVQMLRAFQHKIDGATSKGGDV</sequence>
<evidence type="ECO:0000313" key="1">
    <source>
        <dbReference type="EMBL" id="MFD1226797.1"/>
    </source>
</evidence>